<evidence type="ECO:0000256" key="5">
    <source>
        <dbReference type="ARBA" id="ARBA00022692"/>
    </source>
</evidence>
<keyword evidence="11" id="KW-0407">Ion channel</keyword>
<evidence type="ECO:0000256" key="8">
    <source>
        <dbReference type="ARBA" id="ARBA00022989"/>
    </source>
</evidence>
<dbReference type="EMBL" id="JANCYU010000004">
    <property type="protein sequence ID" value="KAK4522446.1"/>
    <property type="molecule type" value="Genomic_DNA"/>
</dbReference>
<evidence type="ECO:0000256" key="3">
    <source>
        <dbReference type="ARBA" id="ARBA00022448"/>
    </source>
</evidence>
<keyword evidence="14" id="KW-1185">Reference proteome</keyword>
<keyword evidence="10 12" id="KW-0472">Membrane</keyword>
<name>A0AAV9I2R5_9RHOD</name>
<organism evidence="13 14">
    <name type="scientific">Galdieria yellowstonensis</name>
    <dbReference type="NCBI Taxonomy" id="3028027"/>
    <lineage>
        <taxon>Eukaryota</taxon>
        <taxon>Rhodophyta</taxon>
        <taxon>Bangiophyceae</taxon>
        <taxon>Galdieriales</taxon>
        <taxon>Galdieriaceae</taxon>
        <taxon>Galdieria</taxon>
    </lineage>
</organism>
<keyword evidence="3" id="KW-0813">Transport</keyword>
<keyword evidence="7" id="KW-0630">Potassium</keyword>
<evidence type="ECO:0000256" key="2">
    <source>
        <dbReference type="ARBA" id="ARBA00005766"/>
    </source>
</evidence>
<evidence type="ECO:0000256" key="11">
    <source>
        <dbReference type="ARBA" id="ARBA00023303"/>
    </source>
</evidence>
<evidence type="ECO:0000256" key="6">
    <source>
        <dbReference type="ARBA" id="ARBA00022826"/>
    </source>
</evidence>
<keyword evidence="9" id="KW-0406">Ion transport</keyword>
<dbReference type="InterPro" id="IPR007866">
    <property type="entry name" value="TRIC_channel"/>
</dbReference>
<accession>A0AAV9I2R5</accession>
<feature type="transmembrane region" description="Helical" evidence="12">
    <location>
        <begin position="148"/>
        <end position="171"/>
    </location>
</feature>
<keyword evidence="5 12" id="KW-0812">Transmembrane</keyword>
<evidence type="ECO:0000256" key="1">
    <source>
        <dbReference type="ARBA" id="ARBA00004127"/>
    </source>
</evidence>
<dbReference type="PANTHER" id="PTHR12454">
    <property type="entry name" value="TRIMERIC INTRACELLULAR CATION CHANNEL"/>
    <property type="match status" value="1"/>
</dbReference>
<evidence type="ECO:0000256" key="7">
    <source>
        <dbReference type="ARBA" id="ARBA00022958"/>
    </source>
</evidence>
<feature type="transmembrane region" description="Helical" evidence="12">
    <location>
        <begin position="89"/>
        <end position="108"/>
    </location>
</feature>
<dbReference type="Proteomes" id="UP001300502">
    <property type="component" value="Unassembled WGS sequence"/>
</dbReference>
<comment type="subcellular location">
    <subcellularLocation>
        <location evidence="1">Endomembrane system</location>
        <topology evidence="1">Multi-pass membrane protein</topology>
    </subcellularLocation>
</comment>
<feature type="transmembrane region" description="Helical" evidence="12">
    <location>
        <begin position="16"/>
        <end position="39"/>
    </location>
</feature>
<evidence type="ECO:0000313" key="13">
    <source>
        <dbReference type="EMBL" id="KAK4522446.1"/>
    </source>
</evidence>
<dbReference type="Pfam" id="PF05197">
    <property type="entry name" value="TRIC"/>
    <property type="match status" value="1"/>
</dbReference>
<evidence type="ECO:0000256" key="10">
    <source>
        <dbReference type="ARBA" id="ARBA00023136"/>
    </source>
</evidence>
<keyword evidence="8 12" id="KW-1133">Transmembrane helix</keyword>
<comment type="similarity">
    <text evidence="2">Belongs to the TMEM38 family.</text>
</comment>
<keyword evidence="4" id="KW-0633">Potassium transport</keyword>
<dbReference type="GO" id="GO:0005267">
    <property type="term" value="F:potassium channel activity"/>
    <property type="evidence" value="ECO:0007669"/>
    <property type="project" value="UniProtKB-KW"/>
</dbReference>
<dbReference type="GO" id="GO:0016020">
    <property type="term" value="C:membrane"/>
    <property type="evidence" value="ECO:0007669"/>
    <property type="project" value="InterPro"/>
</dbReference>
<feature type="transmembrane region" description="Helical" evidence="12">
    <location>
        <begin position="115"/>
        <end position="136"/>
    </location>
</feature>
<feature type="transmembrane region" description="Helical" evidence="12">
    <location>
        <begin position="51"/>
        <end position="69"/>
    </location>
</feature>
<protein>
    <submittedName>
        <fullName evidence="13">Uncharacterized protein</fullName>
    </submittedName>
</protein>
<dbReference type="GO" id="GO:0042802">
    <property type="term" value="F:identical protein binding"/>
    <property type="evidence" value="ECO:0007669"/>
    <property type="project" value="InterPro"/>
</dbReference>
<evidence type="ECO:0000256" key="4">
    <source>
        <dbReference type="ARBA" id="ARBA00022538"/>
    </source>
</evidence>
<comment type="caution">
    <text evidence="13">The sequence shown here is derived from an EMBL/GenBank/DDBJ whole genome shotgun (WGS) entry which is preliminary data.</text>
</comment>
<dbReference type="PANTHER" id="PTHR12454:SF11">
    <property type="entry name" value="GH25683P"/>
    <property type="match status" value="1"/>
</dbReference>
<dbReference type="GO" id="GO:0012505">
    <property type="term" value="C:endomembrane system"/>
    <property type="evidence" value="ECO:0007669"/>
    <property type="project" value="UniProtKB-SubCell"/>
</dbReference>
<evidence type="ECO:0000313" key="14">
    <source>
        <dbReference type="Proteomes" id="UP001300502"/>
    </source>
</evidence>
<dbReference type="AlphaFoldDB" id="A0AAV9I2R5"/>
<proteinExistence type="inferred from homology"/>
<sequence length="316" mass="36005">MDARWPSLFGSLIDHFAVALTQLDMFPFLVFCHVLQVTLKLYQLPGFARQYWLKTWIVTFCVAFGGSTLAHLLCGKAVPWVTSPNDRRLIITTWVAWWLVHRLCWFFSLVSRWSLLRATIAGFAAVAKARSVMQFVDSVHKWYPIGNHGGILATVVLGTVAGCGGNLFLVLEEKLRCPAATVVSELSRPTSSNLKSAFYISLIYAISRRKKWQYGSYLSLQWDQVLSISRVYKYVCGLMFVHGWWEGYTGNKLLDKLLFPVERVACSLFRWNKEEKEEMSSGNGKVFMEENHEPGKTTTSALAYVKQYSPMKKRSS</sequence>
<reference evidence="13 14" key="1">
    <citation type="submission" date="2022-07" db="EMBL/GenBank/DDBJ databases">
        <title>Genome-wide signatures of adaptation to extreme environments.</title>
        <authorList>
            <person name="Cho C.H."/>
            <person name="Yoon H.S."/>
        </authorList>
    </citation>
    <scope>NUCLEOTIDE SEQUENCE [LARGE SCALE GENOMIC DNA]</scope>
    <source>
        <strain evidence="13 14">108.79 E11</strain>
    </source>
</reference>
<evidence type="ECO:0000256" key="12">
    <source>
        <dbReference type="SAM" id="Phobius"/>
    </source>
</evidence>
<evidence type="ECO:0000256" key="9">
    <source>
        <dbReference type="ARBA" id="ARBA00023065"/>
    </source>
</evidence>
<keyword evidence="6" id="KW-0631">Potassium channel</keyword>
<gene>
    <name evidence="13" type="ORF">GAYE_HTGSCF06PCTG21G0333</name>
</gene>